<sequence length="64" mass="7214">MRALDAYVDETGKRIGRWRRGCLAATRKNQREARQPIGSFSRDSDSEQVRAAVAAMAVMQESEE</sequence>
<proteinExistence type="predicted"/>
<evidence type="ECO:0000256" key="1">
    <source>
        <dbReference type="SAM" id="MobiDB-lite"/>
    </source>
</evidence>
<accession>A0ABN4MG50</accession>
<name>A0ABN4MG50_9BURK</name>
<keyword evidence="3" id="KW-1185">Reference proteome</keyword>
<reference evidence="2 3" key="1">
    <citation type="submission" date="2015-11" db="EMBL/GenBank/DDBJ databases">
        <title>Exploring the genomic traits of fungus-feeding bacterial genus Collimonas.</title>
        <authorList>
            <person name="Song C."/>
            <person name="Schmidt R."/>
            <person name="de Jager V."/>
            <person name="Krzyzanowska D."/>
            <person name="Jongedijk E."/>
            <person name="Cankar K."/>
            <person name="Beekwilder J."/>
            <person name="van Veen A."/>
            <person name="de Boer W."/>
            <person name="van Veen J.A."/>
            <person name="Garbeva P."/>
        </authorList>
    </citation>
    <scope>NUCLEOTIDE SEQUENCE [LARGE SCALE GENOMIC DNA]</scope>
    <source>
        <strain evidence="2 3">Ter291</strain>
    </source>
</reference>
<protein>
    <submittedName>
        <fullName evidence="2">Uncharacterized protein</fullName>
    </submittedName>
</protein>
<evidence type="ECO:0000313" key="2">
    <source>
        <dbReference type="EMBL" id="AMP15639.1"/>
    </source>
</evidence>
<gene>
    <name evidence="2" type="ORF">CPter291_3404</name>
</gene>
<feature type="region of interest" description="Disordered" evidence="1">
    <location>
        <begin position="27"/>
        <end position="46"/>
    </location>
</feature>
<organism evidence="2 3">
    <name type="scientific">Collimonas pratensis</name>
    <dbReference type="NCBI Taxonomy" id="279113"/>
    <lineage>
        <taxon>Bacteria</taxon>
        <taxon>Pseudomonadati</taxon>
        <taxon>Pseudomonadota</taxon>
        <taxon>Betaproteobacteria</taxon>
        <taxon>Burkholderiales</taxon>
        <taxon>Oxalobacteraceae</taxon>
        <taxon>Collimonas</taxon>
    </lineage>
</organism>
<dbReference type="Proteomes" id="UP000074914">
    <property type="component" value="Chromosome"/>
</dbReference>
<evidence type="ECO:0000313" key="3">
    <source>
        <dbReference type="Proteomes" id="UP000074914"/>
    </source>
</evidence>
<dbReference type="EMBL" id="CP013236">
    <property type="protein sequence ID" value="AMP15639.1"/>
    <property type="molecule type" value="Genomic_DNA"/>
</dbReference>